<comment type="catalytic activity">
    <reaction evidence="1">
        <text>ATP + protein L-histidine = ADP + protein N-phospho-L-histidine.</text>
        <dbReference type="EC" id="2.7.13.3"/>
    </reaction>
</comment>
<keyword evidence="7" id="KW-0067">ATP-binding</keyword>
<evidence type="ECO:0000256" key="1">
    <source>
        <dbReference type="ARBA" id="ARBA00000085"/>
    </source>
</evidence>
<protein>
    <recommendedName>
        <fullName evidence="2">histidine kinase</fullName>
        <ecNumber evidence="2">2.7.13.3</ecNumber>
    </recommendedName>
</protein>
<keyword evidence="4" id="KW-0808">Transferase</keyword>
<dbReference type="GO" id="GO:0004673">
    <property type="term" value="F:protein histidine kinase activity"/>
    <property type="evidence" value="ECO:0007669"/>
    <property type="project" value="UniProtKB-EC"/>
</dbReference>
<comment type="caution">
    <text evidence="9">The sequence shown here is derived from an EMBL/GenBank/DDBJ whole genome shotgun (WGS) entry which is preliminary data.</text>
</comment>
<evidence type="ECO:0000259" key="8">
    <source>
        <dbReference type="SMART" id="SM00911"/>
    </source>
</evidence>
<evidence type="ECO:0000256" key="7">
    <source>
        <dbReference type="ARBA" id="ARBA00022840"/>
    </source>
</evidence>
<dbReference type="EMBL" id="LUAY01006184">
    <property type="protein sequence ID" value="KYB45163.1"/>
    <property type="molecule type" value="Genomic_DNA"/>
</dbReference>
<evidence type="ECO:0000256" key="2">
    <source>
        <dbReference type="ARBA" id="ARBA00012438"/>
    </source>
</evidence>
<name>A0A656Z3E1_BRUAN</name>
<evidence type="ECO:0000256" key="5">
    <source>
        <dbReference type="ARBA" id="ARBA00022741"/>
    </source>
</evidence>
<keyword evidence="3" id="KW-0597">Phosphoprotein</keyword>
<evidence type="ECO:0000256" key="3">
    <source>
        <dbReference type="ARBA" id="ARBA00022553"/>
    </source>
</evidence>
<proteinExistence type="predicted"/>
<dbReference type="Pfam" id="PF07536">
    <property type="entry name" value="HWE_HK"/>
    <property type="match status" value="1"/>
</dbReference>
<reference evidence="9" key="1">
    <citation type="submission" date="2016-02" db="EMBL/GenBank/DDBJ databases">
        <title>Genomic sequences of Ochrobactrum anthropi.</title>
        <authorList>
            <person name="Chudasama K.S."/>
            <person name="Thaker V.S."/>
        </authorList>
    </citation>
    <scope>NUCLEOTIDE SEQUENCE [LARGE SCALE GENOMIC DNA]</scope>
    <source>
        <strain evidence="9">SUBG007</strain>
    </source>
</reference>
<evidence type="ECO:0000313" key="9">
    <source>
        <dbReference type="EMBL" id="KYB45163.1"/>
    </source>
</evidence>
<evidence type="ECO:0000256" key="6">
    <source>
        <dbReference type="ARBA" id="ARBA00022777"/>
    </source>
</evidence>
<dbReference type="EC" id="2.7.13.3" evidence="2"/>
<accession>A0A656Z3E1</accession>
<keyword evidence="6" id="KW-0418">Kinase</keyword>
<feature type="domain" description="Signal transduction histidine kinase HWE region" evidence="8">
    <location>
        <begin position="1"/>
        <end position="70"/>
    </location>
</feature>
<keyword evidence="5" id="KW-0547">Nucleotide-binding</keyword>
<gene>
    <name evidence="9" type="ORF">AB664_12520</name>
</gene>
<organism evidence="9">
    <name type="scientific">Brucella anthropi</name>
    <name type="common">Ochrobactrum anthropi</name>
    <dbReference type="NCBI Taxonomy" id="529"/>
    <lineage>
        <taxon>Bacteria</taxon>
        <taxon>Pseudomonadati</taxon>
        <taxon>Pseudomonadota</taxon>
        <taxon>Alphaproteobacteria</taxon>
        <taxon>Hyphomicrobiales</taxon>
        <taxon>Brucellaceae</taxon>
        <taxon>Brucella/Ochrobactrum group</taxon>
        <taxon>Brucella</taxon>
    </lineage>
</organism>
<dbReference type="GO" id="GO:0005524">
    <property type="term" value="F:ATP binding"/>
    <property type="evidence" value="ECO:0007669"/>
    <property type="project" value="UniProtKB-KW"/>
</dbReference>
<dbReference type="AlphaFoldDB" id="A0A656Z3E1"/>
<sequence>MKNSLAIVHALIGQTLKGVTQRDAVEALSGRIQALGSAHELLLQQSWSSAQLRRSLSRQCIFMRTVGGCS</sequence>
<evidence type="ECO:0000256" key="4">
    <source>
        <dbReference type="ARBA" id="ARBA00022679"/>
    </source>
</evidence>
<dbReference type="InterPro" id="IPR011102">
    <property type="entry name" value="Sig_transdc_His_kinase_HWE"/>
</dbReference>
<dbReference type="SMART" id="SM00911">
    <property type="entry name" value="HWE_HK"/>
    <property type="match status" value="1"/>
</dbReference>